<gene>
    <name evidence="3" type="ORF">EubceDRAFT1_2497</name>
</gene>
<dbReference type="GO" id="GO:0005829">
    <property type="term" value="C:cytosol"/>
    <property type="evidence" value="ECO:0007669"/>
    <property type="project" value="TreeGrafter"/>
</dbReference>
<evidence type="ECO:0000313" key="4">
    <source>
        <dbReference type="Proteomes" id="UP000005753"/>
    </source>
</evidence>
<evidence type="ECO:0000313" key="3">
    <source>
        <dbReference type="EMBL" id="EIM58221.1"/>
    </source>
</evidence>
<dbReference type="GO" id="GO:0070967">
    <property type="term" value="F:coenzyme F420 binding"/>
    <property type="evidence" value="ECO:0007669"/>
    <property type="project" value="TreeGrafter"/>
</dbReference>
<dbReference type="STRING" id="633697.EubceDRAFT1_2497"/>
<reference evidence="3 4" key="1">
    <citation type="submission" date="2010-08" db="EMBL/GenBank/DDBJ databases">
        <authorList>
            <consortium name="US DOE Joint Genome Institute (JGI-PGF)"/>
            <person name="Lucas S."/>
            <person name="Copeland A."/>
            <person name="Lapidus A."/>
            <person name="Cheng J.-F."/>
            <person name="Bruce D."/>
            <person name="Goodwin L."/>
            <person name="Pitluck S."/>
            <person name="Land M.L."/>
            <person name="Hauser L."/>
            <person name="Chang Y.-J."/>
            <person name="Anderson I.J."/>
            <person name="Johnson E."/>
            <person name="Mulhopadhyay B."/>
            <person name="Kyrpides N."/>
            <person name="Woyke T.J."/>
        </authorList>
    </citation>
    <scope>NUCLEOTIDE SEQUENCE [LARGE SCALE GENOMIC DNA]</scope>
    <source>
        <strain evidence="3 4">6</strain>
    </source>
</reference>
<organism evidence="3 4">
    <name type="scientific">Eubacterium cellulosolvens (strain ATCC 43171 / JCM 9499 / 6)</name>
    <name type="common">Cillobacterium cellulosolvens</name>
    <dbReference type="NCBI Taxonomy" id="633697"/>
    <lineage>
        <taxon>Bacteria</taxon>
        <taxon>Bacillati</taxon>
        <taxon>Bacillota</taxon>
        <taxon>Clostridia</taxon>
        <taxon>Eubacteriales</taxon>
        <taxon>Eubacteriaceae</taxon>
        <taxon>Eubacterium</taxon>
    </lineage>
</organism>
<reference evidence="3 4" key="2">
    <citation type="submission" date="2012-02" db="EMBL/GenBank/DDBJ databases">
        <title>Improved High-Quality Draft sequence of Eubacterium cellulosolvens 6.</title>
        <authorList>
            <consortium name="US DOE Joint Genome Institute"/>
            <person name="Lucas S."/>
            <person name="Han J."/>
            <person name="Lapidus A."/>
            <person name="Cheng J.-F."/>
            <person name="Goodwin L."/>
            <person name="Pitluck S."/>
            <person name="Peters L."/>
            <person name="Mikhailova N."/>
            <person name="Gu W."/>
            <person name="Detter J.C."/>
            <person name="Han C."/>
            <person name="Tapia R."/>
            <person name="Land M."/>
            <person name="Hauser L."/>
            <person name="Kyrpides N."/>
            <person name="Ivanova N."/>
            <person name="Pagani I."/>
            <person name="Johnson E."/>
            <person name="Mukhopadhyay B."/>
            <person name="Anderson I."/>
            <person name="Woyke T."/>
        </authorList>
    </citation>
    <scope>NUCLEOTIDE SEQUENCE [LARGE SCALE GENOMIC DNA]</scope>
    <source>
        <strain evidence="3 4">6</strain>
    </source>
</reference>
<dbReference type="Gene3D" id="2.30.110.10">
    <property type="entry name" value="Electron Transport, Fmn-binding Protein, Chain A"/>
    <property type="match status" value="1"/>
</dbReference>
<accession>I5AWP8</accession>
<dbReference type="Proteomes" id="UP000005753">
    <property type="component" value="Chromosome"/>
</dbReference>
<dbReference type="AlphaFoldDB" id="I5AWP8"/>
<keyword evidence="1" id="KW-0560">Oxidoreductase</keyword>
<feature type="domain" description="Pyridoxamine 5'-phosphate oxidase N-terminal" evidence="2">
    <location>
        <begin position="7"/>
        <end position="115"/>
    </location>
</feature>
<dbReference type="GO" id="GO:0016627">
    <property type="term" value="F:oxidoreductase activity, acting on the CH-CH group of donors"/>
    <property type="evidence" value="ECO:0007669"/>
    <property type="project" value="TreeGrafter"/>
</dbReference>
<keyword evidence="4" id="KW-1185">Reference proteome</keyword>
<dbReference type="EMBL" id="CM001487">
    <property type="protein sequence ID" value="EIM58221.1"/>
    <property type="molecule type" value="Genomic_DNA"/>
</dbReference>
<dbReference type="PANTHER" id="PTHR35176">
    <property type="entry name" value="HEME OXYGENASE HI_0854-RELATED"/>
    <property type="match status" value="1"/>
</dbReference>
<name>I5AWP8_EUBC6</name>
<dbReference type="InterPro" id="IPR052019">
    <property type="entry name" value="F420H2_bilvrd_red/Heme_oxyg"/>
</dbReference>
<dbReference type="OrthoDB" id="5431160at2"/>
<dbReference type="InterPro" id="IPR012349">
    <property type="entry name" value="Split_barrel_FMN-bd"/>
</dbReference>
<evidence type="ECO:0000259" key="2">
    <source>
        <dbReference type="Pfam" id="PF01243"/>
    </source>
</evidence>
<dbReference type="HOGENOM" id="CLU_105087_1_0_9"/>
<proteinExistence type="predicted"/>
<dbReference type="SUPFAM" id="SSF50475">
    <property type="entry name" value="FMN-binding split barrel"/>
    <property type="match status" value="1"/>
</dbReference>
<dbReference type="eggNOG" id="COG0748">
    <property type="taxonomic scope" value="Bacteria"/>
</dbReference>
<evidence type="ECO:0000256" key="1">
    <source>
        <dbReference type="ARBA" id="ARBA00023002"/>
    </source>
</evidence>
<dbReference type="InterPro" id="IPR011576">
    <property type="entry name" value="Pyridox_Oxase_N"/>
</dbReference>
<sequence>MAEFNTIRQYLYDNKSLVLATVDPAGDPQLRHIGAYNIVGKDIVFLTSADTEKTKQIAANNSVALLFQHEGQRSPKNITIYGHAKVLDPAAAEAASELIRQRRPQIKYDPDVNVIYKVETDTVKVLDFSAEVKQKVYTAAQLA</sequence>
<protein>
    <submittedName>
        <fullName evidence="3">Putative stress protein (General stress protein 26)</fullName>
    </submittedName>
</protein>
<dbReference type="Pfam" id="PF01243">
    <property type="entry name" value="PNPOx_N"/>
    <property type="match status" value="1"/>
</dbReference>
<dbReference type="PANTHER" id="PTHR35176:SF6">
    <property type="entry name" value="HEME OXYGENASE HI_0854-RELATED"/>
    <property type="match status" value="1"/>
</dbReference>